<proteinExistence type="predicted"/>
<sequence length="132" mass="15164">MLSTGGQYTMKKREKAVVCFYQEVKAHTKRETSMAVSHIWAFPLHVPDHFGNLLAVLAISSDFHLHTPMYFSFSKLSFVDISFTSATIPKRRNYKLGEFSFYYSFNSPAFKALLLLLLLLSRFSRVRLCATP</sequence>
<keyword evidence="5" id="KW-1185">Reference proteome</keyword>
<evidence type="ECO:0000256" key="1">
    <source>
        <dbReference type="ARBA" id="ARBA00023040"/>
    </source>
</evidence>
<comment type="caution">
    <text evidence="4">The sequence shown here is derived from an EMBL/GenBank/DDBJ whole genome shotgun (WGS) entry which is preliminary data.</text>
</comment>
<dbReference type="PANTHER" id="PTHR48001">
    <property type="entry name" value="OLFACTORY RECEPTOR"/>
    <property type="match status" value="1"/>
</dbReference>
<organism evidence="4 5">
    <name type="scientific">Ovis ammon polii</name>
    <dbReference type="NCBI Taxonomy" id="230172"/>
    <lineage>
        <taxon>Eukaryota</taxon>
        <taxon>Metazoa</taxon>
        <taxon>Chordata</taxon>
        <taxon>Craniata</taxon>
        <taxon>Vertebrata</taxon>
        <taxon>Euteleostomi</taxon>
        <taxon>Mammalia</taxon>
        <taxon>Eutheria</taxon>
        <taxon>Laurasiatheria</taxon>
        <taxon>Artiodactyla</taxon>
        <taxon>Ruminantia</taxon>
        <taxon>Pecora</taxon>
        <taxon>Bovidae</taxon>
        <taxon>Caprinae</taxon>
        <taxon>Ovis</taxon>
    </lineage>
</organism>
<gene>
    <name evidence="4" type="ORF">MG293_000099</name>
</gene>
<name>A0AAD4UN27_OVIAM</name>
<dbReference type="EMBL" id="JAKZEL010000001">
    <property type="protein sequence ID" value="KAI4547769.1"/>
    <property type="molecule type" value="Genomic_DNA"/>
</dbReference>
<dbReference type="GO" id="GO:0004930">
    <property type="term" value="F:G protein-coupled receptor activity"/>
    <property type="evidence" value="ECO:0007669"/>
    <property type="project" value="UniProtKB-KW"/>
</dbReference>
<evidence type="ECO:0000313" key="5">
    <source>
        <dbReference type="Proteomes" id="UP001214576"/>
    </source>
</evidence>
<dbReference type="SUPFAM" id="SSF81321">
    <property type="entry name" value="Family A G protein-coupled receptor-like"/>
    <property type="match status" value="1"/>
</dbReference>
<keyword evidence="2" id="KW-0675">Receptor</keyword>
<protein>
    <submittedName>
        <fullName evidence="4">Uncharacterized protein</fullName>
    </submittedName>
</protein>
<keyword evidence="1" id="KW-0297">G-protein coupled receptor</keyword>
<feature type="transmembrane region" description="Helical" evidence="3">
    <location>
        <begin position="101"/>
        <end position="120"/>
    </location>
</feature>
<keyword evidence="1" id="KW-0807">Transducer</keyword>
<keyword evidence="3" id="KW-0812">Transmembrane</keyword>
<reference evidence="4" key="1">
    <citation type="submission" date="2022-03" db="EMBL/GenBank/DDBJ databases">
        <title>Genomic analyses of argali, domestic sheep and their hybrids provide insights into chromosomal evolution, heterosis and genetic basis of agronomic traits.</title>
        <authorList>
            <person name="Li M."/>
        </authorList>
    </citation>
    <scope>NUCLEOTIDE SEQUENCE</scope>
    <source>
        <strain evidence="4">CAU-MHL-2022a</strain>
        <tissue evidence="4">Skin</tissue>
    </source>
</reference>
<dbReference type="Gene3D" id="1.20.1070.10">
    <property type="entry name" value="Rhodopsin 7-helix transmembrane proteins"/>
    <property type="match status" value="1"/>
</dbReference>
<evidence type="ECO:0000313" key="4">
    <source>
        <dbReference type="EMBL" id="KAI4547769.1"/>
    </source>
</evidence>
<dbReference type="AlphaFoldDB" id="A0AAD4UN27"/>
<evidence type="ECO:0000256" key="3">
    <source>
        <dbReference type="SAM" id="Phobius"/>
    </source>
</evidence>
<evidence type="ECO:0000256" key="2">
    <source>
        <dbReference type="ARBA" id="ARBA00023170"/>
    </source>
</evidence>
<keyword evidence="3" id="KW-1133">Transmembrane helix</keyword>
<accession>A0AAD4UN27</accession>
<keyword evidence="3" id="KW-0472">Membrane</keyword>
<dbReference type="Proteomes" id="UP001214576">
    <property type="component" value="Unassembled WGS sequence"/>
</dbReference>